<protein>
    <submittedName>
        <fullName evidence="5">MarR family transcriptional regulator</fullName>
    </submittedName>
</protein>
<keyword evidence="3" id="KW-0804">Transcription</keyword>
<dbReference type="PANTHER" id="PTHR42756:SF1">
    <property type="entry name" value="TRANSCRIPTIONAL REPRESSOR OF EMRAB OPERON"/>
    <property type="match status" value="1"/>
</dbReference>
<dbReference type="PRINTS" id="PR00598">
    <property type="entry name" value="HTHMARR"/>
</dbReference>
<dbReference type="SMART" id="SM00347">
    <property type="entry name" value="HTH_MARR"/>
    <property type="match status" value="1"/>
</dbReference>
<dbReference type="PROSITE" id="PS50995">
    <property type="entry name" value="HTH_MARR_2"/>
    <property type="match status" value="1"/>
</dbReference>
<feature type="domain" description="HTH marR-type" evidence="4">
    <location>
        <begin position="1"/>
        <end position="137"/>
    </location>
</feature>
<evidence type="ECO:0000256" key="2">
    <source>
        <dbReference type="ARBA" id="ARBA00023125"/>
    </source>
</evidence>
<dbReference type="InterPro" id="IPR036388">
    <property type="entry name" value="WH-like_DNA-bd_sf"/>
</dbReference>
<dbReference type="PANTHER" id="PTHR42756">
    <property type="entry name" value="TRANSCRIPTIONAL REGULATOR, MARR"/>
    <property type="match status" value="1"/>
</dbReference>
<sequence>MNPRNTGRLLKIASNQMVRDLDKFADQFDLTSTQMAIIDYLVNNENKEILQKDLEKEFSIQRSTATVLLQRMEKKELVYRKASKKDARQKSIHLSEHAHKLSTKVSKYMELQQKQLEKRFSKETIDLFEEILHFYIKKENEYEG</sequence>
<proteinExistence type="predicted"/>
<reference evidence="5 6" key="1">
    <citation type="submission" date="2020-03" db="EMBL/GenBank/DDBJ databases">
        <title>Soil Listeria distribution.</title>
        <authorList>
            <person name="Liao J."/>
            <person name="Wiedmann M."/>
        </authorList>
    </citation>
    <scope>NUCLEOTIDE SEQUENCE [LARGE SCALE GENOMIC DNA]</scope>
    <source>
        <strain evidence="5 6">FSL L7-1507</strain>
    </source>
</reference>
<keyword evidence="2" id="KW-0238">DNA-binding</keyword>
<dbReference type="AlphaFoldDB" id="A0A841ZT77"/>
<evidence type="ECO:0000313" key="6">
    <source>
        <dbReference type="Proteomes" id="UP000559885"/>
    </source>
</evidence>
<dbReference type="EMBL" id="JAARRM010000004">
    <property type="protein sequence ID" value="MBC1522130.1"/>
    <property type="molecule type" value="Genomic_DNA"/>
</dbReference>
<evidence type="ECO:0000259" key="4">
    <source>
        <dbReference type="PROSITE" id="PS50995"/>
    </source>
</evidence>
<dbReference type="Proteomes" id="UP000559885">
    <property type="component" value="Unassembled WGS sequence"/>
</dbReference>
<dbReference type="RefSeq" id="WP_185374476.1">
    <property type="nucleotide sequence ID" value="NZ_JAARRM010000004.1"/>
</dbReference>
<gene>
    <name evidence="5" type="ORF">HB912_10775</name>
</gene>
<dbReference type="GO" id="GO:0003677">
    <property type="term" value="F:DNA binding"/>
    <property type="evidence" value="ECO:0007669"/>
    <property type="project" value="UniProtKB-KW"/>
</dbReference>
<dbReference type="SUPFAM" id="SSF46785">
    <property type="entry name" value="Winged helix' DNA-binding domain"/>
    <property type="match status" value="1"/>
</dbReference>
<keyword evidence="1" id="KW-0805">Transcription regulation</keyword>
<evidence type="ECO:0000256" key="1">
    <source>
        <dbReference type="ARBA" id="ARBA00023015"/>
    </source>
</evidence>
<dbReference type="GO" id="GO:0003700">
    <property type="term" value="F:DNA-binding transcription factor activity"/>
    <property type="evidence" value="ECO:0007669"/>
    <property type="project" value="InterPro"/>
</dbReference>
<evidence type="ECO:0000256" key="3">
    <source>
        <dbReference type="ARBA" id="ARBA00023163"/>
    </source>
</evidence>
<comment type="caution">
    <text evidence="5">The sequence shown here is derived from an EMBL/GenBank/DDBJ whole genome shotgun (WGS) entry which is preliminary data.</text>
</comment>
<dbReference type="InterPro" id="IPR036390">
    <property type="entry name" value="WH_DNA-bd_sf"/>
</dbReference>
<dbReference type="Gene3D" id="1.10.10.10">
    <property type="entry name" value="Winged helix-like DNA-binding domain superfamily/Winged helix DNA-binding domain"/>
    <property type="match status" value="1"/>
</dbReference>
<evidence type="ECO:0000313" key="5">
    <source>
        <dbReference type="EMBL" id="MBC1522130.1"/>
    </source>
</evidence>
<dbReference type="Pfam" id="PF12802">
    <property type="entry name" value="MarR_2"/>
    <property type="match status" value="1"/>
</dbReference>
<accession>A0A841ZT77</accession>
<dbReference type="InterPro" id="IPR000835">
    <property type="entry name" value="HTH_MarR-typ"/>
</dbReference>
<organism evidence="5 6">
    <name type="scientific">Listeria aquatica</name>
    <dbReference type="NCBI Taxonomy" id="1494960"/>
    <lineage>
        <taxon>Bacteria</taxon>
        <taxon>Bacillati</taxon>
        <taxon>Bacillota</taxon>
        <taxon>Bacilli</taxon>
        <taxon>Bacillales</taxon>
        <taxon>Listeriaceae</taxon>
        <taxon>Listeria</taxon>
    </lineage>
</organism>
<name>A0A841ZT77_9LIST</name>